<sequence>MSKDNNFENNFKTKKVIRKSGKTLLVKSFDNFELNETLFDNLEGLQDKFIKKDKFSAFLKFDTPQNSLNGLKTLKEKSSNLKFKFSYYKVFFTVNGLSDISEYNNVKKEIMEYVSSKTDSNVLYCKLYTKNDKYLGCGDLTMDTLDGMMKLLSKDSNIKEFTINSYTGCFYKFNDNKNKKND</sequence>
<dbReference type="AlphaFoldDB" id="A0A6C0EDL4"/>
<dbReference type="EMBL" id="MN739802">
    <property type="protein sequence ID" value="QHT26832.1"/>
    <property type="molecule type" value="Genomic_DNA"/>
</dbReference>
<reference evidence="1" key="1">
    <citation type="journal article" date="2020" name="Nature">
        <title>Giant virus diversity and host interactions through global metagenomics.</title>
        <authorList>
            <person name="Schulz F."/>
            <person name="Roux S."/>
            <person name="Paez-Espino D."/>
            <person name="Jungbluth S."/>
            <person name="Walsh D.A."/>
            <person name="Denef V.J."/>
            <person name="McMahon K.D."/>
            <person name="Konstantinidis K.T."/>
            <person name="Eloe-Fadrosh E.A."/>
            <person name="Kyrpides N.C."/>
            <person name="Woyke T."/>
        </authorList>
    </citation>
    <scope>NUCLEOTIDE SEQUENCE</scope>
    <source>
        <strain evidence="1">GVMAG-M-3300023179-2</strain>
    </source>
</reference>
<accession>A0A6C0EDL4</accession>
<evidence type="ECO:0000313" key="1">
    <source>
        <dbReference type="EMBL" id="QHT26832.1"/>
    </source>
</evidence>
<protein>
    <submittedName>
        <fullName evidence="1">Uncharacterized protein</fullName>
    </submittedName>
</protein>
<proteinExistence type="predicted"/>
<organism evidence="1">
    <name type="scientific">viral metagenome</name>
    <dbReference type="NCBI Taxonomy" id="1070528"/>
    <lineage>
        <taxon>unclassified sequences</taxon>
        <taxon>metagenomes</taxon>
        <taxon>organismal metagenomes</taxon>
    </lineage>
</organism>
<name>A0A6C0EDL4_9ZZZZ</name>